<gene>
    <name evidence="9" type="ORF">EJO69_05720</name>
</gene>
<dbReference type="RefSeq" id="WP_126040094.1">
    <property type="nucleotide sequence ID" value="NZ_CP034438.1"/>
</dbReference>
<evidence type="ECO:0000313" key="10">
    <source>
        <dbReference type="Proteomes" id="UP000270021"/>
    </source>
</evidence>
<evidence type="ECO:0000256" key="1">
    <source>
        <dbReference type="ARBA" id="ARBA00004651"/>
    </source>
</evidence>
<feature type="transmembrane region" description="Helical" evidence="7">
    <location>
        <begin position="427"/>
        <end position="460"/>
    </location>
</feature>
<evidence type="ECO:0000256" key="7">
    <source>
        <dbReference type="SAM" id="Phobius"/>
    </source>
</evidence>
<keyword evidence="5 7" id="KW-0472">Membrane</keyword>
<feature type="domain" description="ABC3 transporter permease C-terminal" evidence="8">
    <location>
        <begin position="718"/>
        <end position="833"/>
    </location>
</feature>
<dbReference type="Pfam" id="PF02687">
    <property type="entry name" value="FtsX"/>
    <property type="match status" value="2"/>
</dbReference>
<evidence type="ECO:0000256" key="6">
    <source>
        <dbReference type="ARBA" id="ARBA00038076"/>
    </source>
</evidence>
<evidence type="ECO:0000256" key="3">
    <source>
        <dbReference type="ARBA" id="ARBA00022692"/>
    </source>
</evidence>
<evidence type="ECO:0000256" key="2">
    <source>
        <dbReference type="ARBA" id="ARBA00022475"/>
    </source>
</evidence>
<keyword evidence="3 7" id="KW-0812">Transmembrane</keyword>
<evidence type="ECO:0000313" key="9">
    <source>
        <dbReference type="EMBL" id="AZN29856.1"/>
    </source>
</evidence>
<dbReference type="OrthoDB" id="9780560at2"/>
<evidence type="ECO:0000256" key="5">
    <source>
        <dbReference type="ARBA" id="ARBA00023136"/>
    </source>
</evidence>
<keyword evidence="2" id="KW-1003">Cell membrane</keyword>
<accession>A0A3Q8WTE0</accession>
<feature type="transmembrane region" description="Helical" evidence="7">
    <location>
        <begin position="490"/>
        <end position="508"/>
    </location>
</feature>
<sequence>MWHVTLRGIRAHLGRFLLTALSVMLGIAFLSGTLALRDVLGQTFSNLSAGIATTDLSVRGTPLESQNAFEGSNSPISDTLTVDVEAVDGVADAFPIYSGSAVLIGSTGQPANVGQAPPLGFSWTEETDSQFLSAGRAPETADEVVLESGTAEAAQLSVGDPAILLIDGAPRDVEVVGIVSFGSSVAGASITLLENDFARESFSPNGMVFEIGVLIDAGADPETVAAALEADLGEVDVLTAEEVQAETEEAVSSILNLINTFLLVFVAIALGIGIFIITNTFRISVRQRQKEFALLRAIGASPKQVFGVVFVQAIIIGLLGSALGVLLGQGLILGVRAALEAWGFPLDAELIMSGRIVLTSIIIGVIVTVISALLPARTAALTPPIEAMRETSGATEKPLRIRTLIGVVTLAIGIVAFVAGSQRMLEAAGWALGIGAFLIIASLIVLSPALVTSTVSVLGWPARRFSPVLGKIASESTAASPRKTASTASALMIGVALVATGATLAASVKASLNDVIETSVSADLLVTTNIPISDPSAGVAAMEAVDGVESIDSSIRYGAAISGGDSPRAQITTAMSPSAISALGLETVEGSADSLEDGRVAALHDSFAESEGLGVGDEITLLGVDGPVTLEVGAVLSSEIVMSPIYVSQETFSQLRIDTSYLAVMIIDVAEGYEITTVKDDVVAAVEDMYVFQVLDEDGLKGLVGQTVDSVLTTLYALLGLSIVIAALGIVNTLSLSVSDRTREIGLLRAIGLSKRGVRGSILIESIIISVLGAVIGLVVGVPLAIGLNEYVADDATSIIQIPWLSLGVMLVLAVLVGALASILPARRAARLNVLEAIATE</sequence>
<comment type="subcellular location">
    <subcellularLocation>
        <location evidence="1">Cell membrane</location>
        <topology evidence="1">Multi-pass membrane protein</topology>
    </subcellularLocation>
</comment>
<feature type="domain" description="ABC3 transporter permease C-terminal" evidence="8">
    <location>
        <begin position="264"/>
        <end position="380"/>
    </location>
</feature>
<reference evidence="9 10" key="1">
    <citation type="submission" date="2018-12" db="EMBL/GenBank/DDBJ databases">
        <title>Complete genome sequence of Flaviflexus salsibiostraticola KCTC 33148.</title>
        <authorList>
            <person name="Bae J.-W."/>
        </authorList>
    </citation>
    <scope>NUCLEOTIDE SEQUENCE [LARGE SCALE GENOMIC DNA]</scope>
    <source>
        <strain evidence="9 10">KCTC 33148</strain>
    </source>
</reference>
<dbReference type="AlphaFoldDB" id="A0A3Q8WTE0"/>
<keyword evidence="4 7" id="KW-1133">Transmembrane helix</keyword>
<dbReference type="PANTHER" id="PTHR30572:SF4">
    <property type="entry name" value="ABC TRANSPORTER PERMEASE YTRF"/>
    <property type="match status" value="1"/>
</dbReference>
<evidence type="ECO:0000256" key="4">
    <source>
        <dbReference type="ARBA" id="ARBA00022989"/>
    </source>
</evidence>
<organism evidence="9 10">
    <name type="scientific">Flaviflexus salsibiostraticola</name>
    <dbReference type="NCBI Taxonomy" id="1282737"/>
    <lineage>
        <taxon>Bacteria</taxon>
        <taxon>Bacillati</taxon>
        <taxon>Actinomycetota</taxon>
        <taxon>Actinomycetes</taxon>
        <taxon>Actinomycetales</taxon>
        <taxon>Actinomycetaceae</taxon>
        <taxon>Flaviflexus</taxon>
    </lineage>
</organism>
<feature type="transmembrane region" description="Helical" evidence="7">
    <location>
        <begin position="401"/>
        <end position="421"/>
    </location>
</feature>
<protein>
    <submittedName>
        <fullName evidence="9">ABC transporter permease</fullName>
    </submittedName>
</protein>
<feature type="transmembrane region" description="Helical" evidence="7">
    <location>
        <begin position="802"/>
        <end position="824"/>
    </location>
</feature>
<dbReference type="PANTHER" id="PTHR30572">
    <property type="entry name" value="MEMBRANE COMPONENT OF TRANSPORTER-RELATED"/>
    <property type="match status" value="1"/>
</dbReference>
<name>A0A3Q8WTE0_9ACTO</name>
<feature type="transmembrane region" description="Helical" evidence="7">
    <location>
        <begin position="305"/>
        <end position="332"/>
    </location>
</feature>
<feature type="transmembrane region" description="Helical" evidence="7">
    <location>
        <begin position="261"/>
        <end position="285"/>
    </location>
</feature>
<feature type="transmembrane region" description="Helical" evidence="7">
    <location>
        <begin position="352"/>
        <end position="380"/>
    </location>
</feature>
<dbReference type="InterPro" id="IPR003838">
    <property type="entry name" value="ABC3_permease_C"/>
</dbReference>
<keyword evidence="10" id="KW-1185">Reference proteome</keyword>
<dbReference type="InterPro" id="IPR050250">
    <property type="entry name" value="Macrolide_Exporter_MacB"/>
</dbReference>
<feature type="transmembrane region" description="Helical" evidence="7">
    <location>
        <begin position="760"/>
        <end position="782"/>
    </location>
</feature>
<dbReference type="Proteomes" id="UP000270021">
    <property type="component" value="Chromosome"/>
</dbReference>
<comment type="similarity">
    <text evidence="6">Belongs to the ABC-4 integral membrane protein family.</text>
</comment>
<feature type="transmembrane region" description="Helical" evidence="7">
    <location>
        <begin position="715"/>
        <end position="739"/>
    </location>
</feature>
<dbReference type="EMBL" id="CP034438">
    <property type="protein sequence ID" value="AZN29856.1"/>
    <property type="molecule type" value="Genomic_DNA"/>
</dbReference>
<dbReference type="GO" id="GO:0022857">
    <property type="term" value="F:transmembrane transporter activity"/>
    <property type="evidence" value="ECO:0007669"/>
    <property type="project" value="TreeGrafter"/>
</dbReference>
<dbReference type="KEGG" id="fsl:EJO69_05720"/>
<proteinExistence type="inferred from homology"/>
<dbReference type="GO" id="GO:0005886">
    <property type="term" value="C:plasma membrane"/>
    <property type="evidence" value="ECO:0007669"/>
    <property type="project" value="UniProtKB-SubCell"/>
</dbReference>
<evidence type="ECO:0000259" key="8">
    <source>
        <dbReference type="Pfam" id="PF02687"/>
    </source>
</evidence>